<dbReference type="InterPro" id="IPR036390">
    <property type="entry name" value="WH_DNA-bd_sf"/>
</dbReference>
<keyword evidence="2" id="KW-0805">Transcription regulation</keyword>
<protein>
    <submittedName>
        <fullName evidence="6">LysR substrate-binding domain-containing protein</fullName>
    </submittedName>
</protein>
<evidence type="ECO:0000256" key="1">
    <source>
        <dbReference type="ARBA" id="ARBA00009437"/>
    </source>
</evidence>
<organism evidence="6 7">
    <name type="scientific">Microbacterium candidum</name>
    <dbReference type="NCBI Taxonomy" id="3041922"/>
    <lineage>
        <taxon>Bacteria</taxon>
        <taxon>Bacillati</taxon>
        <taxon>Actinomycetota</taxon>
        <taxon>Actinomycetes</taxon>
        <taxon>Micrococcales</taxon>
        <taxon>Microbacteriaceae</taxon>
        <taxon>Microbacterium</taxon>
    </lineage>
</organism>
<accession>A0ABT7MU82</accession>
<feature type="domain" description="HTH lysR-type" evidence="5">
    <location>
        <begin position="2"/>
        <end position="59"/>
    </location>
</feature>
<comment type="caution">
    <text evidence="6">The sequence shown here is derived from an EMBL/GenBank/DDBJ whole genome shotgun (WGS) entry which is preliminary data.</text>
</comment>
<name>A0ABT7MU82_9MICO</name>
<evidence type="ECO:0000313" key="6">
    <source>
        <dbReference type="EMBL" id="MDL9978002.1"/>
    </source>
</evidence>
<comment type="similarity">
    <text evidence="1">Belongs to the LysR transcriptional regulatory family.</text>
</comment>
<sequence>MLDLRRMRFLYEFQQRGTLAAVARAYSYSPSFISQQIATLEREAGTALLRRTGRRAQLTPQGELLATRAGEILDRMERASAELAAYADVVTGTCRIAVFQSVSHTVLPRAIAGLSARHPQLRVEIVEREPEQGLFETAAREFDLVIAEQYPGVTRPRRSGLDHVTLGEDAPFLVTARSGPLHVTTLAAGESLPWIAEPRGTASRIWLTQLCRAAGFEPDVRYETNDLVTHLRMIEAGLAVGILPQLILASMRADVALHRLPLTAGRELFSAARETTVDLPMLTVVRAALAEAFDAAMAMGQPGVEPDADPCQCGQAAASRST</sequence>
<gene>
    <name evidence="6" type="ORF">QSV35_01530</name>
</gene>
<keyword evidence="3" id="KW-0238">DNA-binding</keyword>
<dbReference type="Proteomes" id="UP001235064">
    <property type="component" value="Unassembled WGS sequence"/>
</dbReference>
<dbReference type="InterPro" id="IPR000847">
    <property type="entry name" value="LysR_HTH_N"/>
</dbReference>
<dbReference type="Pfam" id="PF03466">
    <property type="entry name" value="LysR_substrate"/>
    <property type="match status" value="1"/>
</dbReference>
<keyword evidence="7" id="KW-1185">Reference proteome</keyword>
<dbReference type="PANTHER" id="PTHR30419">
    <property type="entry name" value="HTH-TYPE TRANSCRIPTIONAL REGULATOR YBHD"/>
    <property type="match status" value="1"/>
</dbReference>
<dbReference type="InterPro" id="IPR005119">
    <property type="entry name" value="LysR_subst-bd"/>
</dbReference>
<dbReference type="InterPro" id="IPR050950">
    <property type="entry name" value="HTH-type_LysR_regulators"/>
</dbReference>
<proteinExistence type="inferred from homology"/>
<evidence type="ECO:0000256" key="3">
    <source>
        <dbReference type="ARBA" id="ARBA00023125"/>
    </source>
</evidence>
<dbReference type="SUPFAM" id="SSF46785">
    <property type="entry name" value="Winged helix' DNA-binding domain"/>
    <property type="match status" value="1"/>
</dbReference>
<dbReference type="RefSeq" id="WP_286286001.1">
    <property type="nucleotide sequence ID" value="NZ_JASXSZ010000001.1"/>
</dbReference>
<evidence type="ECO:0000259" key="5">
    <source>
        <dbReference type="PROSITE" id="PS50931"/>
    </source>
</evidence>
<reference evidence="6 7" key="1">
    <citation type="submission" date="2023-06" db="EMBL/GenBank/DDBJ databases">
        <title>Microbacterium sp. nov., isolated from a waste landfill.</title>
        <authorList>
            <person name="Wen W."/>
        </authorList>
    </citation>
    <scope>NUCLEOTIDE SEQUENCE [LARGE SCALE GENOMIC DNA]</scope>
    <source>
        <strain evidence="6 7">ASV49</strain>
    </source>
</reference>
<evidence type="ECO:0000256" key="4">
    <source>
        <dbReference type="ARBA" id="ARBA00023163"/>
    </source>
</evidence>
<dbReference type="PROSITE" id="PS50931">
    <property type="entry name" value="HTH_LYSR"/>
    <property type="match status" value="1"/>
</dbReference>
<dbReference type="Pfam" id="PF00126">
    <property type="entry name" value="HTH_1"/>
    <property type="match status" value="1"/>
</dbReference>
<keyword evidence="4" id="KW-0804">Transcription</keyword>
<dbReference type="Gene3D" id="1.10.10.10">
    <property type="entry name" value="Winged helix-like DNA-binding domain superfamily/Winged helix DNA-binding domain"/>
    <property type="match status" value="1"/>
</dbReference>
<evidence type="ECO:0000256" key="2">
    <source>
        <dbReference type="ARBA" id="ARBA00023015"/>
    </source>
</evidence>
<dbReference type="InterPro" id="IPR036388">
    <property type="entry name" value="WH-like_DNA-bd_sf"/>
</dbReference>
<evidence type="ECO:0000313" key="7">
    <source>
        <dbReference type="Proteomes" id="UP001235064"/>
    </source>
</evidence>
<dbReference type="Gene3D" id="3.40.190.10">
    <property type="entry name" value="Periplasmic binding protein-like II"/>
    <property type="match status" value="2"/>
</dbReference>
<dbReference type="SUPFAM" id="SSF53850">
    <property type="entry name" value="Periplasmic binding protein-like II"/>
    <property type="match status" value="1"/>
</dbReference>
<dbReference type="EMBL" id="JASXSZ010000001">
    <property type="protein sequence ID" value="MDL9978002.1"/>
    <property type="molecule type" value="Genomic_DNA"/>
</dbReference>